<evidence type="ECO:0000313" key="1">
    <source>
        <dbReference type="EMBL" id="KAI8030009.1"/>
    </source>
</evidence>
<organism evidence="1 2">
    <name type="scientific">Camellia lanceoleosa</name>
    <dbReference type="NCBI Taxonomy" id="1840588"/>
    <lineage>
        <taxon>Eukaryota</taxon>
        <taxon>Viridiplantae</taxon>
        <taxon>Streptophyta</taxon>
        <taxon>Embryophyta</taxon>
        <taxon>Tracheophyta</taxon>
        <taxon>Spermatophyta</taxon>
        <taxon>Magnoliopsida</taxon>
        <taxon>eudicotyledons</taxon>
        <taxon>Gunneridae</taxon>
        <taxon>Pentapetalae</taxon>
        <taxon>asterids</taxon>
        <taxon>Ericales</taxon>
        <taxon>Theaceae</taxon>
        <taxon>Camellia</taxon>
    </lineage>
</organism>
<dbReference type="Proteomes" id="UP001060215">
    <property type="component" value="Chromosome 1"/>
</dbReference>
<keyword evidence="2" id="KW-1185">Reference proteome</keyword>
<accession>A0ACC0IZQ7</accession>
<reference evidence="1 2" key="1">
    <citation type="journal article" date="2022" name="Plant J.">
        <title>Chromosome-level genome of Camellia lanceoleosa provides a valuable resource for understanding genome evolution and self-incompatibility.</title>
        <authorList>
            <person name="Gong W."/>
            <person name="Xiao S."/>
            <person name="Wang L."/>
            <person name="Liao Z."/>
            <person name="Chang Y."/>
            <person name="Mo W."/>
            <person name="Hu G."/>
            <person name="Li W."/>
            <person name="Zhao G."/>
            <person name="Zhu H."/>
            <person name="Hu X."/>
            <person name="Ji K."/>
            <person name="Xiang X."/>
            <person name="Song Q."/>
            <person name="Yuan D."/>
            <person name="Jin S."/>
            <person name="Zhang L."/>
        </authorList>
    </citation>
    <scope>NUCLEOTIDE SEQUENCE [LARGE SCALE GENOMIC DNA]</scope>
    <source>
        <strain evidence="1">SQ_2022a</strain>
    </source>
</reference>
<dbReference type="EMBL" id="CM045758">
    <property type="protein sequence ID" value="KAI8030009.1"/>
    <property type="molecule type" value="Genomic_DNA"/>
</dbReference>
<name>A0ACC0IZQ7_9ERIC</name>
<proteinExistence type="predicted"/>
<sequence>MLRLSYCFVDATNPNVRTSLGSASYALEKDALIWKIKSFPGERSILFDITSENLDSERKAPIRVKFEIPYFAISGIQVSPL</sequence>
<protein>
    <submittedName>
        <fullName evidence="1">AP-1 complex subunit mu-2</fullName>
    </submittedName>
</protein>
<evidence type="ECO:0000313" key="2">
    <source>
        <dbReference type="Proteomes" id="UP001060215"/>
    </source>
</evidence>
<gene>
    <name evidence="1" type="ORF">LOK49_LG01G01477</name>
</gene>
<comment type="caution">
    <text evidence="1">The sequence shown here is derived from an EMBL/GenBank/DDBJ whole genome shotgun (WGS) entry which is preliminary data.</text>
</comment>